<dbReference type="PANTHER" id="PTHR43335:SF11">
    <property type="entry name" value="ABC TRANSPORTER RELATED"/>
    <property type="match status" value="1"/>
</dbReference>
<dbReference type="GO" id="GO:0005524">
    <property type="term" value="F:ATP binding"/>
    <property type="evidence" value="ECO:0007669"/>
    <property type="project" value="UniProtKB-KW"/>
</dbReference>
<dbReference type="InterPro" id="IPR003439">
    <property type="entry name" value="ABC_transporter-like_ATP-bd"/>
</dbReference>
<keyword evidence="7" id="KW-1185">Reference proteome</keyword>
<dbReference type="Gene3D" id="3.40.50.300">
    <property type="entry name" value="P-loop containing nucleotide triphosphate hydrolases"/>
    <property type="match status" value="1"/>
</dbReference>
<dbReference type="RefSeq" id="WP_257819982.1">
    <property type="nucleotide sequence ID" value="NZ_JABXYM010000001.1"/>
</dbReference>
<comment type="caution">
    <text evidence="6">The sequence shown here is derived from an EMBL/GenBank/DDBJ whole genome shotgun (WGS) entry which is preliminary data.</text>
</comment>
<reference evidence="6" key="1">
    <citation type="submission" date="2020-06" db="EMBL/GenBank/DDBJ databases">
        <title>Insight into the genomes of haloalkaliphilic bacilli from Kenyan soda lakes.</title>
        <authorList>
            <person name="Mwirichia R."/>
            <person name="Villamizar G.C."/>
            <person name="Poehlein A."/>
            <person name="Mugweru J."/>
            <person name="Kipnyargis A."/>
            <person name="Kiplimo D."/>
            <person name="Orwa P."/>
            <person name="Daniel R."/>
        </authorList>
    </citation>
    <scope>NUCLEOTIDE SEQUENCE</scope>
    <source>
        <strain evidence="6">B1096_S55</strain>
    </source>
</reference>
<dbReference type="InterPro" id="IPR017871">
    <property type="entry name" value="ABC_transporter-like_CS"/>
</dbReference>
<dbReference type="Pfam" id="PF13732">
    <property type="entry name" value="DrrA1-3_C"/>
    <property type="match status" value="1"/>
</dbReference>
<keyword evidence="2" id="KW-0813">Transport</keyword>
<organism evidence="6 7">
    <name type="scientific">Salipaludibacillus agaradhaerens</name>
    <name type="common">Bacillus agaradhaerens</name>
    <dbReference type="NCBI Taxonomy" id="76935"/>
    <lineage>
        <taxon>Bacteria</taxon>
        <taxon>Bacillati</taxon>
        <taxon>Bacillota</taxon>
        <taxon>Bacilli</taxon>
        <taxon>Bacillales</taxon>
        <taxon>Bacillaceae</taxon>
    </lineage>
</organism>
<dbReference type="EMBL" id="JABXYM010000001">
    <property type="protein sequence ID" value="MCR6095288.1"/>
    <property type="molecule type" value="Genomic_DNA"/>
</dbReference>
<evidence type="ECO:0000256" key="4">
    <source>
        <dbReference type="ARBA" id="ARBA00022840"/>
    </source>
</evidence>
<comment type="similarity">
    <text evidence="1">Belongs to the ABC transporter superfamily.</text>
</comment>
<evidence type="ECO:0000313" key="6">
    <source>
        <dbReference type="EMBL" id="MCR6095288.1"/>
    </source>
</evidence>
<dbReference type="SUPFAM" id="SSF52540">
    <property type="entry name" value="P-loop containing nucleoside triphosphate hydrolases"/>
    <property type="match status" value="1"/>
</dbReference>
<dbReference type="GO" id="GO:0016887">
    <property type="term" value="F:ATP hydrolysis activity"/>
    <property type="evidence" value="ECO:0007669"/>
    <property type="project" value="InterPro"/>
</dbReference>
<accession>A0A9Q4AZ44</accession>
<keyword evidence="4 6" id="KW-0067">ATP-binding</keyword>
<dbReference type="InterPro" id="IPR025302">
    <property type="entry name" value="DrrA1/2-like_C"/>
</dbReference>
<evidence type="ECO:0000256" key="3">
    <source>
        <dbReference type="ARBA" id="ARBA00022741"/>
    </source>
</evidence>
<evidence type="ECO:0000313" key="7">
    <source>
        <dbReference type="Proteomes" id="UP001057753"/>
    </source>
</evidence>
<sequence>MGLIETKNLTKRYKEDEAVKNISLTIREGVCTALLGPNGAGKTTTLNLLTGLIKPSNGHISFHQDYPGDRRKFIGYLPQSPQFYNWMSGIEFAVFAAELAGMNRSLAKKRANEMMELVGLLEVKHKKIAGYSGGMKQRLGIAQALIHEPKLIILDEPVSALDPIGRRDVLELMRGLKSQTSILFSTHVLHDAEEISDDIYIMKEGEVVIGGSLKELKKKYQQPTIIIETEKNHDSWMEKVKDNSWIEGVKHHNGTVTLEVKNVNQARQQLLNDRDLHDLNIERFEVVKTSLEDLFMKVAIK</sequence>
<feature type="domain" description="ABC transporter" evidence="5">
    <location>
        <begin position="4"/>
        <end position="229"/>
    </location>
</feature>
<dbReference type="PANTHER" id="PTHR43335">
    <property type="entry name" value="ABC TRANSPORTER, ATP-BINDING PROTEIN"/>
    <property type="match status" value="1"/>
</dbReference>
<evidence type="ECO:0000256" key="1">
    <source>
        <dbReference type="ARBA" id="ARBA00005417"/>
    </source>
</evidence>
<dbReference type="InterPro" id="IPR027417">
    <property type="entry name" value="P-loop_NTPase"/>
</dbReference>
<protein>
    <submittedName>
        <fullName evidence="6">ABC transporter ATP-binding protein</fullName>
    </submittedName>
</protein>
<dbReference type="InterPro" id="IPR003593">
    <property type="entry name" value="AAA+_ATPase"/>
</dbReference>
<evidence type="ECO:0000256" key="2">
    <source>
        <dbReference type="ARBA" id="ARBA00022448"/>
    </source>
</evidence>
<gene>
    <name evidence="6" type="ORF">HXA33_01915</name>
</gene>
<dbReference type="AlphaFoldDB" id="A0A9Q4AZ44"/>
<proteinExistence type="inferred from homology"/>
<dbReference type="Pfam" id="PF00005">
    <property type="entry name" value="ABC_tran"/>
    <property type="match status" value="1"/>
</dbReference>
<dbReference type="PROSITE" id="PS00211">
    <property type="entry name" value="ABC_TRANSPORTER_1"/>
    <property type="match status" value="1"/>
</dbReference>
<dbReference type="SMART" id="SM00382">
    <property type="entry name" value="AAA"/>
    <property type="match status" value="1"/>
</dbReference>
<dbReference type="Proteomes" id="UP001057753">
    <property type="component" value="Unassembled WGS sequence"/>
</dbReference>
<dbReference type="PROSITE" id="PS50893">
    <property type="entry name" value="ABC_TRANSPORTER_2"/>
    <property type="match status" value="1"/>
</dbReference>
<keyword evidence="3" id="KW-0547">Nucleotide-binding</keyword>
<evidence type="ECO:0000259" key="5">
    <source>
        <dbReference type="PROSITE" id="PS50893"/>
    </source>
</evidence>
<name>A0A9Q4AZ44_SALAG</name>